<evidence type="ECO:0000259" key="6">
    <source>
        <dbReference type="Pfam" id="PF05182"/>
    </source>
</evidence>
<dbReference type="PANTHER" id="PTHR36884:SF4">
    <property type="entry name" value="FIP1[III]-LIKE PROTEIN"/>
    <property type="match status" value="1"/>
</dbReference>
<keyword evidence="3" id="KW-0507">mRNA processing</keyword>
<dbReference type="Proteomes" id="UP000799421">
    <property type="component" value="Unassembled WGS sequence"/>
</dbReference>
<dbReference type="GO" id="GO:0006397">
    <property type="term" value="P:mRNA processing"/>
    <property type="evidence" value="ECO:0007669"/>
    <property type="project" value="UniProtKB-KW"/>
</dbReference>
<comment type="subcellular location">
    <subcellularLocation>
        <location evidence="1">Nucleus</location>
    </subcellularLocation>
</comment>
<evidence type="ECO:0000256" key="4">
    <source>
        <dbReference type="ARBA" id="ARBA00023242"/>
    </source>
</evidence>
<dbReference type="AlphaFoldDB" id="A0A6A7C0J2"/>
<reference evidence="7" key="1">
    <citation type="journal article" date="2020" name="Stud. Mycol.">
        <title>101 Dothideomycetes genomes: a test case for predicting lifestyles and emergence of pathogens.</title>
        <authorList>
            <person name="Haridas S."/>
            <person name="Albert R."/>
            <person name="Binder M."/>
            <person name="Bloem J."/>
            <person name="Labutti K."/>
            <person name="Salamov A."/>
            <person name="Andreopoulos B."/>
            <person name="Baker S."/>
            <person name="Barry K."/>
            <person name="Bills G."/>
            <person name="Bluhm B."/>
            <person name="Cannon C."/>
            <person name="Castanera R."/>
            <person name="Culley D."/>
            <person name="Daum C."/>
            <person name="Ezra D."/>
            <person name="Gonzalez J."/>
            <person name="Henrissat B."/>
            <person name="Kuo A."/>
            <person name="Liang C."/>
            <person name="Lipzen A."/>
            <person name="Lutzoni F."/>
            <person name="Magnuson J."/>
            <person name="Mondo S."/>
            <person name="Nolan M."/>
            <person name="Ohm R."/>
            <person name="Pangilinan J."/>
            <person name="Park H.-J."/>
            <person name="Ramirez L."/>
            <person name="Alfaro M."/>
            <person name="Sun H."/>
            <person name="Tritt A."/>
            <person name="Yoshinaga Y."/>
            <person name="Zwiers L.-H."/>
            <person name="Turgeon B."/>
            <person name="Goodwin S."/>
            <person name="Spatafora J."/>
            <person name="Crous P."/>
            <person name="Grigoriev I."/>
        </authorList>
    </citation>
    <scope>NUCLEOTIDE SEQUENCE</scope>
    <source>
        <strain evidence="7">CBS 480.64</strain>
    </source>
</reference>
<dbReference type="OrthoDB" id="1917198at2759"/>
<keyword evidence="8" id="KW-1185">Reference proteome</keyword>
<feature type="compositionally biased region" description="Basic residues" evidence="5">
    <location>
        <begin position="138"/>
        <end position="147"/>
    </location>
</feature>
<comment type="similarity">
    <text evidence="2">Belongs to the FIP1 family.</text>
</comment>
<evidence type="ECO:0000256" key="1">
    <source>
        <dbReference type="ARBA" id="ARBA00004123"/>
    </source>
</evidence>
<accession>A0A6A7C0J2</accession>
<gene>
    <name evidence="7" type="ORF">K470DRAFT_246362</name>
</gene>
<feature type="compositionally biased region" description="Gly residues" evidence="5">
    <location>
        <begin position="92"/>
        <end position="119"/>
    </location>
</feature>
<feature type="domain" description="Pre-mRNA polyadenylation factor Fip1" evidence="6">
    <location>
        <begin position="4"/>
        <end position="37"/>
    </location>
</feature>
<evidence type="ECO:0000313" key="7">
    <source>
        <dbReference type="EMBL" id="KAF2861031.1"/>
    </source>
</evidence>
<sequence>MEHSKPWRLPGTDQTDYFNYGFDEYTWTQYCIKQQSMTHTIADQRMADAQLKAMFGGGMEDMMQAMMNGQVGPPPPGFEQMMQMPPMPSMGGPVGGPMGGPMGSQMGGQIGGQMGGTPGPGQPFNPPQAPQQMGVHAQRGRRGRGRW</sequence>
<evidence type="ECO:0000256" key="2">
    <source>
        <dbReference type="ARBA" id="ARBA00007459"/>
    </source>
</evidence>
<evidence type="ECO:0000313" key="8">
    <source>
        <dbReference type="Proteomes" id="UP000799421"/>
    </source>
</evidence>
<keyword evidence="4" id="KW-0539">Nucleus</keyword>
<evidence type="ECO:0000256" key="3">
    <source>
        <dbReference type="ARBA" id="ARBA00022664"/>
    </source>
</evidence>
<evidence type="ECO:0000256" key="5">
    <source>
        <dbReference type="SAM" id="MobiDB-lite"/>
    </source>
</evidence>
<proteinExistence type="inferred from homology"/>
<dbReference type="PANTHER" id="PTHR36884">
    <property type="entry name" value="FIP1[III]-LIKE PROTEIN"/>
    <property type="match status" value="1"/>
</dbReference>
<dbReference type="Pfam" id="PF05182">
    <property type="entry name" value="Fip1"/>
    <property type="match status" value="1"/>
</dbReference>
<organism evidence="7 8">
    <name type="scientific">Piedraia hortae CBS 480.64</name>
    <dbReference type="NCBI Taxonomy" id="1314780"/>
    <lineage>
        <taxon>Eukaryota</taxon>
        <taxon>Fungi</taxon>
        <taxon>Dikarya</taxon>
        <taxon>Ascomycota</taxon>
        <taxon>Pezizomycotina</taxon>
        <taxon>Dothideomycetes</taxon>
        <taxon>Dothideomycetidae</taxon>
        <taxon>Capnodiales</taxon>
        <taxon>Piedraiaceae</taxon>
        <taxon>Piedraia</taxon>
    </lineage>
</organism>
<protein>
    <recommendedName>
        <fullName evidence="6">Pre-mRNA polyadenylation factor Fip1 domain-containing protein</fullName>
    </recommendedName>
</protein>
<feature type="compositionally biased region" description="Pro residues" evidence="5">
    <location>
        <begin position="120"/>
        <end position="129"/>
    </location>
</feature>
<dbReference type="EMBL" id="MU005976">
    <property type="protein sequence ID" value="KAF2861031.1"/>
    <property type="molecule type" value="Genomic_DNA"/>
</dbReference>
<dbReference type="GO" id="GO:0005634">
    <property type="term" value="C:nucleus"/>
    <property type="evidence" value="ECO:0007669"/>
    <property type="project" value="UniProtKB-SubCell"/>
</dbReference>
<dbReference type="InterPro" id="IPR007854">
    <property type="entry name" value="Fip1_dom"/>
</dbReference>
<feature type="region of interest" description="Disordered" evidence="5">
    <location>
        <begin position="85"/>
        <end position="147"/>
    </location>
</feature>
<dbReference type="InterPro" id="IPR044976">
    <property type="entry name" value="FIPS5/FIPS3-like"/>
</dbReference>
<name>A0A6A7C0J2_9PEZI</name>